<sequence length="192" mass="21170">MEYHLKTPLKTEDIETLRTGDIVYLSGKVLTARDEAHKRILETPLKEMPFSLEGGAIYHCGPLMKKDDSGQWEVVAAGPTTSARMSAMTPKFLELHNVRILIGKGGMDNIADSFRGKCVYLAYTGGCAALAAASIKNVHAVHWLDLGMPEAVWELEMDEFGPLIVGIDIKGNDLFSNIRKNAKENLNEISRP</sequence>
<comment type="similarity">
    <text evidence="1">Belongs to the class-I fumarase family.</text>
</comment>
<dbReference type="Proteomes" id="UP000001059">
    <property type="component" value="Chromosome"/>
</dbReference>
<feature type="domain" description="Fe-S hydro-lyase tartrate dehydratase beta-type catalytic" evidence="3">
    <location>
        <begin position="4"/>
        <end position="177"/>
    </location>
</feature>
<dbReference type="PANTHER" id="PTHR43351">
    <property type="entry name" value="L(+)-TARTRATE DEHYDRATASE SUBUNIT BETA"/>
    <property type="match status" value="1"/>
</dbReference>
<dbReference type="Pfam" id="PF05683">
    <property type="entry name" value="Fumerase_C"/>
    <property type="match status" value="1"/>
</dbReference>
<dbReference type="GO" id="GO:0004333">
    <property type="term" value="F:fumarate hydratase activity"/>
    <property type="evidence" value="ECO:0007669"/>
    <property type="project" value="UniProtKB-EC"/>
</dbReference>
<protein>
    <submittedName>
        <fullName evidence="4">Fumarase beta subunit</fullName>
        <ecNumber evidence="4">4.2.1.2</ecNumber>
    </submittedName>
</protein>
<dbReference type="SUPFAM" id="SSF117457">
    <property type="entry name" value="FumA C-terminal domain-like"/>
    <property type="match status" value="1"/>
</dbReference>
<evidence type="ECO:0000313" key="5">
    <source>
        <dbReference type="Proteomes" id="UP000001059"/>
    </source>
</evidence>
<dbReference type="KEGG" id="mmh:Mmah_1279"/>
<dbReference type="Gene3D" id="3.20.130.10">
    <property type="entry name" value="Fe-S hydro-lyase, tartrate dehydratase beta-type, catalytic domain"/>
    <property type="match status" value="1"/>
</dbReference>
<proteinExistence type="inferred from homology"/>
<name>D5E6J5_METMS</name>
<keyword evidence="5" id="KW-1185">Reference proteome</keyword>
<dbReference type="InterPro" id="IPR036660">
    <property type="entry name" value="Fe-S_hydroAse_TtdB_cat_sf"/>
</dbReference>
<evidence type="ECO:0000256" key="2">
    <source>
        <dbReference type="ARBA" id="ARBA00023239"/>
    </source>
</evidence>
<dbReference type="HOGENOM" id="CLU_098588_0_0_2"/>
<dbReference type="AlphaFoldDB" id="D5E6J5"/>
<dbReference type="OrthoDB" id="34134at2157"/>
<dbReference type="NCBIfam" id="TIGR00723">
    <property type="entry name" value="ttdB_fumA_fumB"/>
    <property type="match status" value="1"/>
</dbReference>
<organism evidence="4 5">
    <name type="scientific">Methanohalophilus mahii (strain ATCC 35705 / DSM 5219 / SLP)</name>
    <dbReference type="NCBI Taxonomy" id="547558"/>
    <lineage>
        <taxon>Archaea</taxon>
        <taxon>Methanobacteriati</taxon>
        <taxon>Methanobacteriota</taxon>
        <taxon>Stenosarchaea group</taxon>
        <taxon>Methanomicrobia</taxon>
        <taxon>Methanosarcinales</taxon>
        <taxon>Methanosarcinaceae</taxon>
        <taxon>Methanohalophilus</taxon>
    </lineage>
</organism>
<dbReference type="NCBIfam" id="NF004708">
    <property type="entry name" value="PRK06043.1"/>
    <property type="match status" value="1"/>
</dbReference>
<dbReference type="PANTHER" id="PTHR43351:SF2">
    <property type="entry name" value="L(+)-TARTRATE DEHYDRATASE SUBUNIT BETA-RELATED"/>
    <property type="match status" value="1"/>
</dbReference>
<evidence type="ECO:0000256" key="1">
    <source>
        <dbReference type="ARBA" id="ARBA00008876"/>
    </source>
</evidence>
<reference evidence="4 5" key="1">
    <citation type="submission" date="2010-03" db="EMBL/GenBank/DDBJ databases">
        <title>The complete genome of Methanohalophilus mahii DSM 5219.</title>
        <authorList>
            <consortium name="US DOE Joint Genome Institute (JGI-PGF)"/>
            <person name="Lucas S."/>
            <person name="Copeland A."/>
            <person name="Lapidus A."/>
            <person name="Glavina del Rio T."/>
            <person name="Dalin E."/>
            <person name="Tice H."/>
            <person name="Bruce D."/>
            <person name="Goodwin L."/>
            <person name="Pitluck S."/>
            <person name="Kyrpides N."/>
            <person name="Mavromatis K."/>
            <person name="Ivanova N."/>
            <person name="Lykidis A."/>
            <person name="Saunders E."/>
            <person name="Brettin T."/>
            <person name="Detter J.C."/>
            <person name="Han C."/>
            <person name="Land M."/>
            <person name="Hauser L."/>
            <person name="Markowitz V."/>
            <person name="Cheng J.-F."/>
            <person name="Hugenholtz P."/>
            <person name="Woyke T."/>
            <person name="Wu D."/>
            <person name="Spring S."/>
            <person name="Schneider S."/>
            <person name="Schroeder M."/>
            <person name="Klenk H.-P."/>
            <person name="Eisen J.A."/>
        </authorList>
    </citation>
    <scope>NUCLEOTIDE SEQUENCE [LARGE SCALE GENOMIC DNA]</scope>
    <source>
        <strain evidence="5">ATCC 35705 / DSM 5219 / SLP</strain>
    </source>
</reference>
<dbReference type="RefSeq" id="WP_013037725.1">
    <property type="nucleotide sequence ID" value="NC_014002.1"/>
</dbReference>
<dbReference type="EC" id="4.2.1.2" evidence="4"/>
<dbReference type="EMBL" id="CP001994">
    <property type="protein sequence ID" value="ADE36783.1"/>
    <property type="molecule type" value="Genomic_DNA"/>
</dbReference>
<dbReference type="InterPro" id="IPR004647">
    <property type="entry name" value="Fe-S_hydro-lyase_TtdB-typ_cat"/>
</dbReference>
<accession>D5E6J5</accession>
<dbReference type="STRING" id="547558.Mmah_1279"/>
<evidence type="ECO:0000313" key="4">
    <source>
        <dbReference type="EMBL" id="ADE36783.1"/>
    </source>
</evidence>
<dbReference type="GeneID" id="8983449"/>
<keyword evidence="2 4" id="KW-0456">Lyase</keyword>
<gene>
    <name evidence="4" type="ordered locus">Mmah_1279</name>
</gene>
<evidence type="ECO:0000259" key="3">
    <source>
        <dbReference type="Pfam" id="PF05683"/>
    </source>
</evidence>